<feature type="domain" description="SpoVT-AbrB" evidence="1">
    <location>
        <begin position="1"/>
        <end position="46"/>
    </location>
</feature>
<accession>A0A7G9Z261</accession>
<dbReference type="PROSITE" id="PS51740">
    <property type="entry name" value="SPOVT_ABRB"/>
    <property type="match status" value="1"/>
</dbReference>
<dbReference type="EMBL" id="MT631576">
    <property type="protein sequence ID" value="QNO54345.1"/>
    <property type="molecule type" value="Genomic_DNA"/>
</dbReference>
<reference evidence="2" key="1">
    <citation type="submission" date="2020-06" db="EMBL/GenBank/DDBJ databases">
        <title>Unique genomic features of the anaerobic methanotrophic archaea.</title>
        <authorList>
            <person name="Chadwick G.L."/>
            <person name="Skennerton C.T."/>
            <person name="Laso-Perez R."/>
            <person name="Leu A.O."/>
            <person name="Speth D.R."/>
            <person name="Yu H."/>
            <person name="Morgan-Lang C."/>
            <person name="Hatzenpichler R."/>
            <person name="Goudeau D."/>
            <person name="Malmstrom R."/>
            <person name="Brazelton W.J."/>
            <person name="Woyke T."/>
            <person name="Hallam S.J."/>
            <person name="Tyson G.W."/>
            <person name="Wegener G."/>
            <person name="Boetius A."/>
            <person name="Orphan V."/>
        </authorList>
    </citation>
    <scope>NUCLEOTIDE SEQUENCE</scope>
</reference>
<proteinExistence type="predicted"/>
<dbReference type="InterPro" id="IPR007159">
    <property type="entry name" value="SpoVT-AbrB_dom"/>
</dbReference>
<evidence type="ECO:0000313" key="2">
    <source>
        <dbReference type="EMBL" id="QNO54345.1"/>
    </source>
</evidence>
<dbReference type="NCBIfam" id="TIGR01439">
    <property type="entry name" value="lp_hng_hel_AbrB"/>
    <property type="match status" value="1"/>
</dbReference>
<dbReference type="AlphaFoldDB" id="A0A7G9Z261"/>
<dbReference type="Pfam" id="PF04014">
    <property type="entry name" value="MazE_antitoxin"/>
    <property type="match status" value="1"/>
</dbReference>
<sequence>MTTTKVSMNGEIVLPAAIRRKYGIDAGKEVEILDFGKELVIVPVPKESTKGFLKFKRPISEIMSNNKKEEEEFERRKIEIRSR</sequence>
<name>A0A7G9Z261_9EURY</name>
<evidence type="ECO:0000259" key="1">
    <source>
        <dbReference type="PROSITE" id="PS51740"/>
    </source>
</evidence>
<gene>
    <name evidence="2" type="ORF">DIMBOPOO_00017</name>
</gene>
<dbReference type="SUPFAM" id="SSF89447">
    <property type="entry name" value="AbrB/MazE/MraZ-like"/>
    <property type="match status" value="1"/>
</dbReference>
<dbReference type="InterPro" id="IPR037914">
    <property type="entry name" value="SpoVT-AbrB_sf"/>
</dbReference>
<protein>
    <recommendedName>
        <fullName evidence="1">SpoVT-AbrB domain-containing protein</fullName>
    </recommendedName>
</protein>
<dbReference type="SMART" id="SM00966">
    <property type="entry name" value="SpoVT_AbrB"/>
    <property type="match status" value="1"/>
</dbReference>
<dbReference type="GO" id="GO:0003677">
    <property type="term" value="F:DNA binding"/>
    <property type="evidence" value="ECO:0007669"/>
    <property type="project" value="InterPro"/>
</dbReference>
<organism evidence="2">
    <name type="scientific">Candidatus Methanophaga sp. ANME-1 ERB7</name>
    <dbReference type="NCBI Taxonomy" id="2759913"/>
    <lineage>
        <taxon>Archaea</taxon>
        <taxon>Methanobacteriati</taxon>
        <taxon>Methanobacteriota</taxon>
        <taxon>Stenosarchaea group</taxon>
        <taxon>Methanomicrobia</taxon>
        <taxon>Candidatus Methanophagales</taxon>
        <taxon>Candidatus Methanophagaceae</taxon>
        <taxon>Candidatus Methanophaga</taxon>
    </lineage>
</organism>
<dbReference type="Gene3D" id="2.10.260.10">
    <property type="match status" value="1"/>
</dbReference>